<dbReference type="PANTHER" id="PTHR23150">
    <property type="entry name" value="SULFATASE MODIFYING FACTOR 1, 2"/>
    <property type="match status" value="1"/>
</dbReference>
<feature type="domain" description="Sulfatase-modifying factor enzyme-like" evidence="1">
    <location>
        <begin position="900"/>
        <end position="1210"/>
    </location>
</feature>
<dbReference type="InterPro" id="IPR042095">
    <property type="entry name" value="SUMF_sf"/>
</dbReference>
<feature type="domain" description="NACHT" evidence="2">
    <location>
        <begin position="404"/>
        <end position="570"/>
    </location>
</feature>
<proteinExistence type="predicted"/>
<dbReference type="GO" id="GO:0120147">
    <property type="term" value="F:formylglycine-generating oxidase activity"/>
    <property type="evidence" value="ECO:0007669"/>
    <property type="project" value="TreeGrafter"/>
</dbReference>
<dbReference type="InterPro" id="IPR007111">
    <property type="entry name" value="NACHT_NTPase"/>
</dbReference>
<dbReference type="RefSeq" id="WP_177170356.1">
    <property type="nucleotide sequence ID" value="NZ_FOIA01000021.1"/>
</dbReference>
<dbReference type="SUPFAM" id="SSF52540">
    <property type="entry name" value="P-loop containing nucleoside triphosphate hydrolases"/>
    <property type="match status" value="1"/>
</dbReference>
<sequence length="1213" mass="135606">MSWKQQLIDVVFFSGLGTVLAKALPQHWQRRANERLGDFNPYSVIAGNHDLLRAARLAWVMAALEVLDTAKDNAQSSGREFDQKNVILRFESVARQSLIKIRSDALDRRTHPGDSPIDHHLETTINGTSEFISPGESRSLVQPLTLGFDQTIAAITGWPVNEIPVMFRQIARDGLPTVDQGAKRPFGELVFAAFAEILKSPDQYPEAYPAFTIATLDATRKLSEEILIATRGIDEKVDQLIVQTDALTVFQTGAQTYLEVLPRLLTGQDRLEALALSTQHDVQAIKADAEEIKDVLYRIEQTAKSNPASSEEVLLAEYSKLLGRLDRREFSQILDEVPKSLEVYRAQCIARWAQPRFALDKQFTPLTLLLDRGDGQENERYRRSQSYHDLRDILSVLDARNEPVVVVTGGPGSGKSTLLRRLELDLASQALRLVDGAAEAAPLTLFLSLNTYGQRGREIPDPAGWVAAYWSKKTGGLLDFDMLLRRPLVLLLDGLNEMPHADRADYDARLAAWKGFLNDMALSHPSVRVIFSCRTLDYGSKLTTKDLPRVPQVEIMPLDDSRVDKFLKKYAPGTAAHIWEQLRNSAQLDLYRSPYYLRLLIDQTDDGQIPEGRAALFTGFVRAMLKREMDTDNVRLRSGEWLLTARDLRRVGQWRSAYELPDRGILFRALADLAFRLQTRRNDGDTGNTGNKMQVRVDIDDALDCLSTLIADERQQEHLLTAAVDLQILDMPNDDVLFVHQLLQEYFAARHLAVAVNQAGHAAALAAFTDLARIAWRETDISPTVREQLATLPRSGKLPDLPTTGWEETFMLAAAMVDAPDGFLQALAAVNLPLAGRCAAQPDVTVSDDVCGDLQQRLVARSRDPVADLRARIHAGDALGRLGDPRFESGQDAYGRYLLPPMVEVKGGIYSIGSDEGIKTDEAPRHEVELAAFALGQFPVTNAEFKCFIDAGGYDDERWWDTPQAQRWQRGDGTGEGNRENWRTWRDRFKNDTTFFTQVTNEQAWTEEQVRQWKGYIEMTDEAFEAVIKNNLPDQRYTLPAYWNNSGLNAPGQPVVGICWFEARAYCAWLRAQTGQNYRLPTEAHWEAAASGMAGRRYPWGETFEATLCNTVETRLRRVTPVGVFPCGDTPPSASGSGIADLSGNVWEWTDSGYQAYPYRTDDGREAADSGAARVIRGGSWLNGGRVVRSASRLRSHPAERNPDLGFRLALGH</sequence>
<dbReference type="Pfam" id="PF03781">
    <property type="entry name" value="FGE-sulfatase"/>
    <property type="match status" value="1"/>
</dbReference>
<dbReference type="Proteomes" id="UP000199345">
    <property type="component" value="Unassembled WGS sequence"/>
</dbReference>
<reference evidence="4" key="1">
    <citation type="submission" date="2016-10" db="EMBL/GenBank/DDBJ databases">
        <authorList>
            <person name="Varghese N."/>
            <person name="Submissions S."/>
        </authorList>
    </citation>
    <scope>NUCLEOTIDE SEQUENCE [LARGE SCALE GENOMIC DNA]</scope>
    <source>
        <strain evidence="4">Nm71</strain>
    </source>
</reference>
<dbReference type="Gene3D" id="3.90.1580.10">
    <property type="entry name" value="paralog of FGE (formylglycine-generating enzyme)"/>
    <property type="match status" value="1"/>
</dbReference>
<dbReference type="Pfam" id="PF05729">
    <property type="entry name" value="NACHT"/>
    <property type="match status" value="1"/>
</dbReference>
<name>A0A1I0DNW7_9PROT</name>
<dbReference type="PANTHER" id="PTHR23150:SF19">
    <property type="entry name" value="FORMYLGLYCINE-GENERATING ENZYME"/>
    <property type="match status" value="1"/>
</dbReference>
<evidence type="ECO:0000313" key="3">
    <source>
        <dbReference type="EMBL" id="SET34052.1"/>
    </source>
</evidence>
<dbReference type="AlphaFoldDB" id="A0A1I0DNW7"/>
<dbReference type="Gene3D" id="3.40.50.300">
    <property type="entry name" value="P-loop containing nucleotide triphosphate hydrolases"/>
    <property type="match status" value="1"/>
</dbReference>
<dbReference type="InterPro" id="IPR051043">
    <property type="entry name" value="Sulfatase_Mod_Factor_Kinase"/>
</dbReference>
<evidence type="ECO:0000259" key="2">
    <source>
        <dbReference type="Pfam" id="PF05729"/>
    </source>
</evidence>
<dbReference type="SUPFAM" id="SSF56436">
    <property type="entry name" value="C-type lectin-like"/>
    <property type="match status" value="1"/>
</dbReference>
<protein>
    <submittedName>
        <fullName evidence="3">NACHT domain-containing protein</fullName>
    </submittedName>
</protein>
<evidence type="ECO:0000259" key="1">
    <source>
        <dbReference type="Pfam" id="PF03781"/>
    </source>
</evidence>
<dbReference type="InterPro" id="IPR027417">
    <property type="entry name" value="P-loop_NTPase"/>
</dbReference>
<keyword evidence="4" id="KW-1185">Reference proteome</keyword>
<dbReference type="EMBL" id="FOIA01000021">
    <property type="protein sequence ID" value="SET34052.1"/>
    <property type="molecule type" value="Genomic_DNA"/>
</dbReference>
<organism evidence="3 4">
    <name type="scientific">Nitrosomonas marina</name>
    <dbReference type="NCBI Taxonomy" id="917"/>
    <lineage>
        <taxon>Bacteria</taxon>
        <taxon>Pseudomonadati</taxon>
        <taxon>Pseudomonadota</taxon>
        <taxon>Betaproteobacteria</taxon>
        <taxon>Nitrosomonadales</taxon>
        <taxon>Nitrosomonadaceae</taxon>
        <taxon>Nitrosomonas</taxon>
    </lineage>
</organism>
<dbReference type="InterPro" id="IPR005532">
    <property type="entry name" value="SUMF_dom"/>
</dbReference>
<gene>
    <name evidence="3" type="ORF">SAMN05216326_12138</name>
</gene>
<evidence type="ECO:0000313" key="4">
    <source>
        <dbReference type="Proteomes" id="UP000199345"/>
    </source>
</evidence>
<accession>A0A1I0DNW7</accession>
<dbReference type="InterPro" id="IPR016187">
    <property type="entry name" value="CTDL_fold"/>
</dbReference>